<dbReference type="RefSeq" id="WP_150695110.1">
    <property type="nucleotide sequence ID" value="NZ_CABPRZ010000001.1"/>
</dbReference>
<dbReference type="PANTHER" id="PTHR43045">
    <property type="entry name" value="SHIKIMATE TRANSPORTER"/>
    <property type="match status" value="1"/>
</dbReference>
<evidence type="ECO:0000256" key="6">
    <source>
        <dbReference type="ARBA" id="ARBA00023136"/>
    </source>
</evidence>
<feature type="transmembrane region" description="Helical" evidence="7">
    <location>
        <begin position="500"/>
        <end position="518"/>
    </location>
</feature>
<dbReference type="Gene3D" id="1.20.1250.20">
    <property type="entry name" value="MFS general substrate transporter like domains"/>
    <property type="match status" value="2"/>
</dbReference>
<feature type="transmembrane region" description="Helical" evidence="7">
    <location>
        <begin position="455"/>
        <end position="479"/>
    </location>
</feature>
<keyword evidence="4 7" id="KW-0812">Transmembrane</keyword>
<dbReference type="Proteomes" id="UP000414233">
    <property type="component" value="Unassembled WGS sequence"/>
</dbReference>
<evidence type="ECO:0000313" key="10">
    <source>
        <dbReference type="Proteomes" id="UP000414233"/>
    </source>
</evidence>
<sequence length="568" mass="60994">MSSSTASSTSAESRERRKVILASSLGTMFEWYDFYLYGSLSTVIAKQFFSGVNPTASFIFALLAFAAGFVVRPFGSLLFGRLGDMSGRKHTFLITIVLMGLPTFIVGLLPSYASVGIAAPIMLIALRLLQGLAVGGEYGGAVTYVAEYSTPSVRGFNTSWIQTTGSGGLLLSLFVILGVRTLIGEAQFMAWGWRVPFLFSIALLGVSMWIRLKLKESPEFEKMQQKGAQSKAPLRDTFGNRRNAMMVLFSLLGCTAGLGVVAYTSQFYIQFFLLQTLKVDGRIANEVLALSLVIGLPFYVFFGWLSDRIGRKPVILTGCLLAALTYFPIYKSIAHYANPQLEHARAAAPVELHATPESCSVQFNPVGTAAFTTSCDSAKAVLARSSVPYTTVVQPAGAPASIHIGGQVIPAVDGAKLSEADFATQSSALNTRVTQALAASGYPITAVSADVNRPMLILLMTVLIIYLTMVYSPAAAWLVELFPPQVRYTATSLPYNIGNGWFGGFMPATAFAMVAATGDIFYGLWYPVVVASCTFIIGLFFLPETRFNSGAEVPSAHARSRAVSNSAG</sequence>
<gene>
    <name evidence="9" type="ORF">PTE30175_00120</name>
</gene>
<feature type="transmembrane region" description="Helical" evidence="7">
    <location>
        <begin position="119"/>
        <end position="146"/>
    </location>
</feature>
<dbReference type="EMBL" id="CABPRZ010000001">
    <property type="protein sequence ID" value="VVD61430.1"/>
    <property type="molecule type" value="Genomic_DNA"/>
</dbReference>
<dbReference type="PROSITE" id="PS50850">
    <property type="entry name" value="MFS"/>
    <property type="match status" value="1"/>
</dbReference>
<evidence type="ECO:0000256" key="4">
    <source>
        <dbReference type="ARBA" id="ARBA00022692"/>
    </source>
</evidence>
<reference evidence="9 10" key="1">
    <citation type="submission" date="2019-08" db="EMBL/GenBank/DDBJ databases">
        <authorList>
            <person name="Peeters C."/>
        </authorList>
    </citation>
    <scope>NUCLEOTIDE SEQUENCE [LARGE SCALE GENOMIC DNA]</scope>
    <source>
        <strain evidence="9 10">LMG 30175</strain>
    </source>
</reference>
<feature type="domain" description="Major facilitator superfamily (MFS) profile" evidence="8">
    <location>
        <begin position="19"/>
        <end position="546"/>
    </location>
</feature>
<dbReference type="InterPro" id="IPR005829">
    <property type="entry name" value="Sugar_transporter_CS"/>
</dbReference>
<dbReference type="PROSITE" id="PS00217">
    <property type="entry name" value="SUGAR_TRANSPORT_2"/>
    <property type="match status" value="1"/>
</dbReference>
<evidence type="ECO:0000256" key="3">
    <source>
        <dbReference type="ARBA" id="ARBA00022475"/>
    </source>
</evidence>
<evidence type="ECO:0000313" key="9">
    <source>
        <dbReference type="EMBL" id="VVD61430.1"/>
    </source>
</evidence>
<evidence type="ECO:0000256" key="2">
    <source>
        <dbReference type="ARBA" id="ARBA00022448"/>
    </source>
</evidence>
<dbReference type="GO" id="GO:0005886">
    <property type="term" value="C:plasma membrane"/>
    <property type="evidence" value="ECO:0007669"/>
    <property type="project" value="UniProtKB-SubCell"/>
</dbReference>
<evidence type="ECO:0000256" key="5">
    <source>
        <dbReference type="ARBA" id="ARBA00022989"/>
    </source>
</evidence>
<feature type="transmembrane region" description="Helical" evidence="7">
    <location>
        <begin position="244"/>
        <end position="263"/>
    </location>
</feature>
<dbReference type="PANTHER" id="PTHR43045:SF7">
    <property type="entry name" value="MAJOR FACILITATOR SUPERFAMILY TRANSPORTER"/>
    <property type="match status" value="1"/>
</dbReference>
<accession>A0A5E4RDR5</accession>
<keyword evidence="6 7" id="KW-0472">Membrane</keyword>
<dbReference type="OrthoDB" id="6766492at2"/>
<dbReference type="InterPro" id="IPR036259">
    <property type="entry name" value="MFS_trans_sf"/>
</dbReference>
<evidence type="ECO:0000256" key="1">
    <source>
        <dbReference type="ARBA" id="ARBA00004651"/>
    </source>
</evidence>
<evidence type="ECO:0000256" key="7">
    <source>
        <dbReference type="SAM" id="Phobius"/>
    </source>
</evidence>
<organism evidence="9 10">
    <name type="scientific">Pandoraea terrae</name>
    <dbReference type="NCBI Taxonomy" id="1537710"/>
    <lineage>
        <taxon>Bacteria</taxon>
        <taxon>Pseudomonadati</taxon>
        <taxon>Pseudomonadota</taxon>
        <taxon>Betaproteobacteria</taxon>
        <taxon>Burkholderiales</taxon>
        <taxon>Burkholderiaceae</taxon>
        <taxon>Pandoraea</taxon>
    </lineage>
</organism>
<dbReference type="InterPro" id="IPR005828">
    <property type="entry name" value="MFS_sugar_transport-like"/>
</dbReference>
<keyword evidence="10" id="KW-1185">Reference proteome</keyword>
<keyword evidence="2" id="KW-0813">Transport</keyword>
<feature type="transmembrane region" description="Helical" evidence="7">
    <location>
        <begin position="191"/>
        <end position="212"/>
    </location>
</feature>
<name>A0A5E4RDR5_9BURK</name>
<feature type="transmembrane region" description="Helical" evidence="7">
    <location>
        <begin position="314"/>
        <end position="333"/>
    </location>
</feature>
<dbReference type="FunFam" id="1.20.1250.20:FF:000001">
    <property type="entry name" value="Dicarboxylate MFS transporter"/>
    <property type="match status" value="1"/>
</dbReference>
<feature type="transmembrane region" description="Helical" evidence="7">
    <location>
        <begin position="58"/>
        <end position="80"/>
    </location>
</feature>
<feature type="transmembrane region" description="Helical" evidence="7">
    <location>
        <begin position="20"/>
        <end position="38"/>
    </location>
</feature>
<keyword evidence="3" id="KW-1003">Cell membrane</keyword>
<proteinExistence type="predicted"/>
<dbReference type="AlphaFoldDB" id="A0A5E4RDR5"/>
<protein>
    <submittedName>
        <fullName evidence="9">Major facilitator transporter</fullName>
    </submittedName>
</protein>
<dbReference type="Pfam" id="PF00083">
    <property type="entry name" value="Sugar_tr"/>
    <property type="match status" value="1"/>
</dbReference>
<feature type="transmembrane region" description="Helical" evidence="7">
    <location>
        <begin position="92"/>
        <end position="113"/>
    </location>
</feature>
<dbReference type="InterPro" id="IPR020846">
    <property type="entry name" value="MFS_dom"/>
</dbReference>
<keyword evidence="5 7" id="KW-1133">Transmembrane helix</keyword>
<feature type="transmembrane region" description="Helical" evidence="7">
    <location>
        <begin position="524"/>
        <end position="542"/>
    </location>
</feature>
<feature type="transmembrane region" description="Helical" evidence="7">
    <location>
        <begin position="158"/>
        <end position="179"/>
    </location>
</feature>
<feature type="transmembrane region" description="Helical" evidence="7">
    <location>
        <begin position="283"/>
        <end position="302"/>
    </location>
</feature>
<dbReference type="GO" id="GO:0022857">
    <property type="term" value="F:transmembrane transporter activity"/>
    <property type="evidence" value="ECO:0007669"/>
    <property type="project" value="InterPro"/>
</dbReference>
<dbReference type="SUPFAM" id="SSF103473">
    <property type="entry name" value="MFS general substrate transporter"/>
    <property type="match status" value="2"/>
</dbReference>
<evidence type="ECO:0000259" key="8">
    <source>
        <dbReference type="PROSITE" id="PS50850"/>
    </source>
</evidence>
<comment type="subcellular location">
    <subcellularLocation>
        <location evidence="1">Cell membrane</location>
        <topology evidence="1">Multi-pass membrane protein</topology>
    </subcellularLocation>
</comment>